<comment type="similarity">
    <text evidence="2">Belongs to the Mg-chelatase subunits D/I family.</text>
</comment>
<dbReference type="Gene3D" id="3.40.50.410">
    <property type="entry name" value="von Willebrand factor, type A domain"/>
    <property type="match status" value="1"/>
</dbReference>
<name>A0A7C3SJV5_9BACT</name>
<dbReference type="Pfam" id="PF01078">
    <property type="entry name" value="Mg_chelatase"/>
    <property type="match status" value="1"/>
</dbReference>
<gene>
    <name evidence="9" type="ORF">ENV62_07285</name>
</gene>
<comment type="pathway">
    <text evidence="1">Porphyrin-containing compound metabolism; bacteriochlorophyll biosynthesis.</text>
</comment>
<dbReference type="AlphaFoldDB" id="A0A7C3SJV5"/>
<evidence type="ECO:0000259" key="8">
    <source>
        <dbReference type="PROSITE" id="PS50234"/>
    </source>
</evidence>
<protein>
    <recommendedName>
        <fullName evidence="5">Mg-protoporphyrin IX chelatase</fullName>
    </recommendedName>
</protein>
<organism evidence="9">
    <name type="scientific">Desulfobacca acetoxidans</name>
    <dbReference type="NCBI Taxonomy" id="60893"/>
    <lineage>
        <taxon>Bacteria</taxon>
        <taxon>Pseudomonadati</taxon>
        <taxon>Thermodesulfobacteriota</taxon>
        <taxon>Desulfobaccia</taxon>
        <taxon>Desulfobaccales</taxon>
        <taxon>Desulfobaccaceae</taxon>
        <taxon>Desulfobacca</taxon>
    </lineage>
</organism>
<accession>A0A7C3SJV5</accession>
<dbReference type="CDD" id="cd01451">
    <property type="entry name" value="vWA_Magnesium_chelatase"/>
    <property type="match status" value="1"/>
</dbReference>
<dbReference type="InterPro" id="IPR003593">
    <property type="entry name" value="AAA+_ATPase"/>
</dbReference>
<feature type="region of interest" description="Disordered" evidence="7">
    <location>
        <begin position="342"/>
        <end position="425"/>
    </location>
</feature>
<evidence type="ECO:0000256" key="2">
    <source>
        <dbReference type="ARBA" id="ARBA00005799"/>
    </source>
</evidence>
<evidence type="ECO:0000256" key="5">
    <source>
        <dbReference type="ARBA" id="ARBA00030759"/>
    </source>
</evidence>
<evidence type="ECO:0000256" key="4">
    <source>
        <dbReference type="ARBA" id="ARBA00022840"/>
    </source>
</evidence>
<dbReference type="Pfam" id="PF17863">
    <property type="entry name" value="AAA_lid_2"/>
    <property type="match status" value="1"/>
</dbReference>
<dbReference type="SMART" id="SM00327">
    <property type="entry name" value="VWA"/>
    <property type="match status" value="1"/>
</dbReference>
<keyword evidence="3" id="KW-0547">Nucleotide-binding</keyword>
<dbReference type="InterPro" id="IPR036465">
    <property type="entry name" value="vWFA_dom_sf"/>
</dbReference>
<dbReference type="InterPro" id="IPR052989">
    <property type="entry name" value="Mg-chelatase_DI-like"/>
</dbReference>
<dbReference type="Gene3D" id="3.40.50.300">
    <property type="entry name" value="P-loop containing nucleotide triphosphate hydrolases"/>
    <property type="match status" value="1"/>
</dbReference>
<dbReference type="PANTHER" id="PTHR35023:SF1">
    <property type="entry name" value="MG-PROTOPORPHYRIN IX CHELATASE"/>
    <property type="match status" value="1"/>
</dbReference>
<dbReference type="PROSITE" id="PS50234">
    <property type="entry name" value="VWFA"/>
    <property type="match status" value="1"/>
</dbReference>
<dbReference type="GO" id="GO:0005524">
    <property type="term" value="F:ATP binding"/>
    <property type="evidence" value="ECO:0007669"/>
    <property type="project" value="UniProtKB-KW"/>
</dbReference>
<dbReference type="InterPro" id="IPR027417">
    <property type="entry name" value="P-loop_NTPase"/>
</dbReference>
<dbReference type="Gene3D" id="1.10.8.80">
    <property type="entry name" value="Magnesium chelatase subunit I, C-Terminal domain"/>
    <property type="match status" value="1"/>
</dbReference>
<proteinExistence type="inferred from homology"/>
<dbReference type="SUPFAM" id="SSF52540">
    <property type="entry name" value="P-loop containing nucleoside triphosphate hydrolases"/>
    <property type="match status" value="1"/>
</dbReference>
<comment type="function">
    <text evidence="6">Involved in bacteriochlorophyll biosynthesis; introduces a magnesium ion into protoporphyrin IX to yield Mg-protoporphyrin IX.</text>
</comment>
<reference evidence="9" key="1">
    <citation type="journal article" date="2020" name="mSystems">
        <title>Genome- and Community-Level Interaction Insights into Carbon Utilization and Element Cycling Functions of Hydrothermarchaeota in Hydrothermal Sediment.</title>
        <authorList>
            <person name="Zhou Z."/>
            <person name="Liu Y."/>
            <person name="Xu W."/>
            <person name="Pan J."/>
            <person name="Luo Z.H."/>
            <person name="Li M."/>
        </authorList>
    </citation>
    <scope>NUCLEOTIDE SEQUENCE [LARGE SCALE GENOMIC DNA]</scope>
    <source>
        <strain evidence="9">SpSt-776</strain>
    </source>
</reference>
<dbReference type="SMART" id="SM00382">
    <property type="entry name" value="AAA"/>
    <property type="match status" value="1"/>
</dbReference>
<sequence length="650" mass="71390">MSKRPVYPFAALVGQELLKKALILNAVNPRLGGVLVRGEKGTARSTAARGLAELLPPIPTVADCPFHCDPEDSSLMCDHCRRRKEGGEVLPVRLRPMPVVDLPLGTTEDRLLGTIDLEKALKTGEKHFEPGLLAQAHRGILYVDEVNLLDDHLVDVLLDAAAMGINVVEREGISFSHPARFILIGTMNPEEGELRPQLLDRFGLCVEVTGLKGCEERMAVVARRLAFEEDPEAFARQWQPEQERLRETILAARACLPQVGYDPDMLRLITAICLEQGVDGHRADIFMLKTAQTLAAFHGREQVEVEDVQEAALLVLPHRLRKKPLGEVKLDREKLAETFRKFQESQAKAPEPPGPGPEYEPAGKPAGGQAIGEVVTPPGETFTVKPLELTPDRKAKNAPGRRTRAQSQERTGRYVRSTSFRPPTPDLALDATLRAAAPQQVFRDKGNLAVALADPDLRYKVRERRLGRHILLVVDASGSMGADRRMAETKAAVLSLLVDAYQRRERVGLITFRGESATLALPFTNSIDRAEKHLSSLPTGGKTPLPAGLALAYELLQREKAKHPQDAFFLILISDGKANVPLSGGNPVAEAKELAARIRNLGVQALILDTERYWHEEGCLVALSRILNCRRHSLESLRAAEVVARIGALG</sequence>
<dbReference type="InterPro" id="IPR000523">
    <property type="entry name" value="Mg_chelatse_chII-like_cat_dom"/>
</dbReference>
<dbReference type="PANTHER" id="PTHR35023">
    <property type="entry name" value="CHELATASE-RELATED"/>
    <property type="match status" value="1"/>
</dbReference>
<keyword evidence="4" id="KW-0067">ATP-binding</keyword>
<evidence type="ECO:0000256" key="3">
    <source>
        <dbReference type="ARBA" id="ARBA00022741"/>
    </source>
</evidence>
<comment type="caution">
    <text evidence="9">The sequence shown here is derived from an EMBL/GenBank/DDBJ whole genome shotgun (WGS) entry which is preliminary data.</text>
</comment>
<dbReference type="InterPro" id="IPR041628">
    <property type="entry name" value="ChlI/MoxR_AAA_lid"/>
</dbReference>
<evidence type="ECO:0000256" key="6">
    <source>
        <dbReference type="ARBA" id="ARBA00053551"/>
    </source>
</evidence>
<dbReference type="EMBL" id="DTHB01000048">
    <property type="protein sequence ID" value="HGB15019.1"/>
    <property type="molecule type" value="Genomic_DNA"/>
</dbReference>
<dbReference type="InterPro" id="IPR041702">
    <property type="entry name" value="BchD/ChlD_VWA"/>
</dbReference>
<evidence type="ECO:0000313" key="9">
    <source>
        <dbReference type="EMBL" id="HGB15019.1"/>
    </source>
</evidence>
<evidence type="ECO:0000256" key="7">
    <source>
        <dbReference type="SAM" id="MobiDB-lite"/>
    </source>
</evidence>
<dbReference type="InterPro" id="IPR002035">
    <property type="entry name" value="VWF_A"/>
</dbReference>
<dbReference type="SUPFAM" id="SSF53300">
    <property type="entry name" value="vWA-like"/>
    <property type="match status" value="1"/>
</dbReference>
<dbReference type="Pfam" id="PF13519">
    <property type="entry name" value="VWA_2"/>
    <property type="match status" value="1"/>
</dbReference>
<evidence type="ECO:0000256" key="1">
    <source>
        <dbReference type="ARBA" id="ARBA00004800"/>
    </source>
</evidence>
<feature type="domain" description="VWFA" evidence="8">
    <location>
        <begin position="469"/>
        <end position="608"/>
    </location>
</feature>